<reference evidence="9" key="1">
    <citation type="submission" date="2020-08" db="EMBL/GenBank/DDBJ databases">
        <title>Genome public.</title>
        <authorList>
            <person name="Liu C."/>
            <person name="Sun Q."/>
        </authorList>
    </citation>
    <scope>NUCLEOTIDE SEQUENCE</scope>
    <source>
        <strain evidence="9">NSJ-51</strain>
    </source>
</reference>
<dbReference type="FunFam" id="1.20.58.110:FF:000001">
    <property type="entry name" value="30S ribosomal protein S20"/>
    <property type="match status" value="1"/>
</dbReference>
<dbReference type="Proteomes" id="UP000661435">
    <property type="component" value="Unassembled WGS sequence"/>
</dbReference>
<evidence type="ECO:0000313" key="10">
    <source>
        <dbReference type="Proteomes" id="UP000661435"/>
    </source>
</evidence>
<evidence type="ECO:0000256" key="7">
    <source>
        <dbReference type="ARBA" id="ARBA00035136"/>
    </source>
</evidence>
<dbReference type="AlphaFoldDB" id="A0A8J6MA97"/>
<accession>A0A8J6MA97</accession>
<evidence type="ECO:0000256" key="3">
    <source>
        <dbReference type="ARBA" id="ARBA00022730"/>
    </source>
</evidence>
<dbReference type="PANTHER" id="PTHR33398">
    <property type="entry name" value="30S RIBOSOMAL PROTEIN S20"/>
    <property type="match status" value="1"/>
</dbReference>
<evidence type="ECO:0000256" key="1">
    <source>
        <dbReference type="ARBA" id="ARBA00003134"/>
    </source>
</evidence>
<dbReference type="InterPro" id="IPR036510">
    <property type="entry name" value="Ribosomal_bS20_sf"/>
</dbReference>
<gene>
    <name evidence="8 9" type="primary">rpsT</name>
    <name evidence="9" type="ORF">H8S57_07160</name>
</gene>
<comment type="function">
    <text evidence="1 8">Binds directly to 16S ribosomal RNA.</text>
</comment>
<sequence length="90" mass="9515">MFGLPNIKSAKKRVLVNATKAAQNKAAKSALKTDIKKFEAAVAEGNRSEAEGAYKVAVKAVDKAAGHGLLHQNNAARKKSAMTLKLNKLA</sequence>
<dbReference type="InterPro" id="IPR002583">
    <property type="entry name" value="Ribosomal_bS20"/>
</dbReference>
<dbReference type="NCBIfam" id="TIGR00029">
    <property type="entry name" value="S20"/>
    <property type="match status" value="1"/>
</dbReference>
<evidence type="ECO:0000256" key="2">
    <source>
        <dbReference type="ARBA" id="ARBA00007634"/>
    </source>
</evidence>
<keyword evidence="5 8" id="KW-0689">Ribosomal protein</keyword>
<protein>
    <recommendedName>
        <fullName evidence="7 8">Small ribosomal subunit protein bS20</fullName>
    </recommendedName>
</protein>
<keyword evidence="3 8" id="KW-0699">rRNA-binding</keyword>
<comment type="caution">
    <text evidence="9">The sequence shown here is derived from an EMBL/GenBank/DDBJ whole genome shotgun (WGS) entry which is preliminary data.</text>
</comment>
<evidence type="ECO:0000256" key="8">
    <source>
        <dbReference type="HAMAP-Rule" id="MF_00500"/>
    </source>
</evidence>
<comment type="similarity">
    <text evidence="2 8">Belongs to the bacterial ribosomal protein bS20 family.</text>
</comment>
<dbReference type="GO" id="GO:0003735">
    <property type="term" value="F:structural constituent of ribosome"/>
    <property type="evidence" value="ECO:0007669"/>
    <property type="project" value="InterPro"/>
</dbReference>
<keyword evidence="10" id="KW-1185">Reference proteome</keyword>
<dbReference type="HAMAP" id="MF_00500">
    <property type="entry name" value="Ribosomal_bS20"/>
    <property type="match status" value="1"/>
</dbReference>
<keyword evidence="6 8" id="KW-0687">Ribonucleoprotein</keyword>
<name>A0A8J6MA97_9FIRM</name>
<dbReference type="GO" id="GO:0015935">
    <property type="term" value="C:small ribosomal subunit"/>
    <property type="evidence" value="ECO:0007669"/>
    <property type="project" value="TreeGrafter"/>
</dbReference>
<dbReference type="GO" id="GO:0005829">
    <property type="term" value="C:cytosol"/>
    <property type="evidence" value="ECO:0007669"/>
    <property type="project" value="TreeGrafter"/>
</dbReference>
<evidence type="ECO:0000256" key="6">
    <source>
        <dbReference type="ARBA" id="ARBA00023274"/>
    </source>
</evidence>
<keyword evidence="4 8" id="KW-0694">RNA-binding</keyword>
<dbReference type="GO" id="GO:0006412">
    <property type="term" value="P:translation"/>
    <property type="evidence" value="ECO:0007669"/>
    <property type="project" value="UniProtKB-UniRule"/>
</dbReference>
<dbReference type="Pfam" id="PF01649">
    <property type="entry name" value="Ribosomal_S20p"/>
    <property type="match status" value="1"/>
</dbReference>
<evidence type="ECO:0000313" key="9">
    <source>
        <dbReference type="EMBL" id="MBC5733504.1"/>
    </source>
</evidence>
<evidence type="ECO:0000256" key="5">
    <source>
        <dbReference type="ARBA" id="ARBA00022980"/>
    </source>
</evidence>
<dbReference type="PANTHER" id="PTHR33398:SF1">
    <property type="entry name" value="SMALL RIBOSOMAL SUBUNIT PROTEIN BS20C"/>
    <property type="match status" value="1"/>
</dbReference>
<dbReference type="Gene3D" id="1.20.58.110">
    <property type="entry name" value="Ribosomal protein S20"/>
    <property type="match status" value="1"/>
</dbReference>
<dbReference type="EMBL" id="JACOPP010000007">
    <property type="protein sequence ID" value="MBC5733504.1"/>
    <property type="molecule type" value="Genomic_DNA"/>
</dbReference>
<organism evidence="9 10">
    <name type="scientific">Lawsonibacter hominis</name>
    <dbReference type="NCBI Taxonomy" id="2763053"/>
    <lineage>
        <taxon>Bacteria</taxon>
        <taxon>Bacillati</taxon>
        <taxon>Bacillota</taxon>
        <taxon>Clostridia</taxon>
        <taxon>Eubacteriales</taxon>
        <taxon>Oscillospiraceae</taxon>
        <taxon>Lawsonibacter</taxon>
    </lineage>
</organism>
<dbReference type="GO" id="GO:0070181">
    <property type="term" value="F:small ribosomal subunit rRNA binding"/>
    <property type="evidence" value="ECO:0007669"/>
    <property type="project" value="TreeGrafter"/>
</dbReference>
<proteinExistence type="inferred from homology"/>
<evidence type="ECO:0000256" key="4">
    <source>
        <dbReference type="ARBA" id="ARBA00022884"/>
    </source>
</evidence>
<dbReference type="SUPFAM" id="SSF46992">
    <property type="entry name" value="Ribosomal protein S20"/>
    <property type="match status" value="1"/>
</dbReference>